<reference evidence="4 5" key="1">
    <citation type="journal article" date="2011" name="PLoS Pathog.">
        <title>Salmonella bongori provides insights into the evolution of the Salmonellae.</title>
        <authorList>
            <person name="Fookes M."/>
            <person name="Schroeder G.N."/>
            <person name="Langridge G.C."/>
            <person name="Blondel C.J."/>
            <person name="Mammina C."/>
            <person name="Connor T.R."/>
            <person name="Seth-Smith H."/>
            <person name="Vernikos G.S."/>
            <person name="Robinson K.S."/>
            <person name="Sanders M."/>
            <person name="Petty N.K."/>
            <person name="Kingsley R.A."/>
            <person name="Baumler A.J."/>
            <person name="Nuccio S.P."/>
            <person name="Contreras I."/>
            <person name="Santiviago C.A."/>
            <person name="Maskell D."/>
            <person name="Barrow P."/>
            <person name="Humphrey T."/>
            <person name="Nastasi A."/>
            <person name="Roberts M."/>
            <person name="Frankel G."/>
            <person name="Parkhill J."/>
            <person name="Dougan G."/>
            <person name="Thomson N.R."/>
        </authorList>
    </citation>
    <scope>NUCLEOTIDE SEQUENCE [LARGE SCALE GENOMIC DNA]</scope>
    <source>
        <strain evidence="5">ATCC 43975 / DSM 13772 / NCTC 12419</strain>
    </source>
</reference>
<evidence type="ECO:0000256" key="2">
    <source>
        <dbReference type="SAM" id="Phobius"/>
    </source>
</evidence>
<accession>A0A0K0HFW7</accession>
<keyword evidence="2" id="KW-0812">Transmembrane</keyword>
<feature type="domain" description="STY4199-like HEPN" evidence="3">
    <location>
        <begin position="1"/>
        <end position="282"/>
    </location>
</feature>
<keyword evidence="2" id="KW-0472">Membrane</keyword>
<gene>
    <name evidence="4" type="ordered locus">SBG_3199</name>
</gene>
<dbReference type="InterPro" id="IPR040816">
    <property type="entry name" value="STY4199_HEPN_dom"/>
</dbReference>
<keyword evidence="2" id="KW-1133">Transmembrane helix</keyword>
<dbReference type="Proteomes" id="UP000000289">
    <property type="component" value="Chromosome"/>
</dbReference>
<evidence type="ECO:0000259" key="3">
    <source>
        <dbReference type="Pfam" id="PF18729"/>
    </source>
</evidence>
<protein>
    <submittedName>
        <fullName evidence="4">Putative membrane protein</fullName>
    </submittedName>
</protein>
<dbReference type="Pfam" id="PF18729">
    <property type="entry name" value="HEPN_STY4199"/>
    <property type="match status" value="1"/>
</dbReference>
<sequence>MTNSASQAIRAPFEHSLGIIRQASMEILLLLGIHTAEGKDPRWFMEQLEQARLNLGGWGAVAKKLRINDAQLSQFMLQLRHLQQQVPQYDNGQEVSENQLIAALRFVTTLEHLRQQQPLLTYQTDLEELSQETHLEAQRQLRALELTLKALIARAWPDRASLNHFLKQNFGPDRLRQWLKQGEDQHALEGMLFSELALMVVDKKLFARHYVRIFNDASALTLFAEPRTTLRLFLDNCRLARNEVIARQPLTSAQLMLLNVQYQQIVRPIQRAYAEKRTRVNPASFLMVDDRELRQFWETARRKDRQTGTDKHEISESIEPPRKRPPRTPEEREQLISGALWGGVGVMTLTILAGAFWLFSSPSPGTGNGQAPAIAQDEPPREAPSARETLNHMGITWDAFTMRAAIDRNDTRVTALFLQGGMNWQLAWTEQAFATGHTEVLQLLLRYPALMDEVKPCRRFITTLSHAMSGGAPLTAMHKTYLQTFCTVPAVVTRQQHDMEQARLRAHARPSAENKKWLKIQTAIYNAIH</sequence>
<feature type="transmembrane region" description="Helical" evidence="2">
    <location>
        <begin position="339"/>
        <end position="359"/>
    </location>
</feature>
<dbReference type="KEGG" id="sbg:SBG_3199"/>
<evidence type="ECO:0000313" key="5">
    <source>
        <dbReference type="Proteomes" id="UP000000289"/>
    </source>
</evidence>
<organism evidence="4 5">
    <name type="scientific">Salmonella bongori (strain ATCC 43975 / DSM 13772 / NCTC 12419)</name>
    <dbReference type="NCBI Taxonomy" id="218493"/>
    <lineage>
        <taxon>Bacteria</taxon>
        <taxon>Pseudomonadati</taxon>
        <taxon>Pseudomonadota</taxon>
        <taxon>Gammaproteobacteria</taxon>
        <taxon>Enterobacterales</taxon>
        <taxon>Enterobacteriaceae</taxon>
        <taxon>Salmonella</taxon>
    </lineage>
</organism>
<feature type="region of interest" description="Disordered" evidence="1">
    <location>
        <begin position="300"/>
        <end position="332"/>
    </location>
</feature>
<proteinExistence type="predicted"/>
<dbReference type="EMBL" id="FR877557">
    <property type="protein sequence ID" value="CCC32252.1"/>
    <property type="molecule type" value="Genomic_DNA"/>
</dbReference>
<dbReference type="RefSeq" id="WP_000184994.1">
    <property type="nucleotide sequence ID" value="NC_015761.1"/>
</dbReference>
<dbReference type="AlphaFoldDB" id="A0A0K0HFW7"/>
<evidence type="ECO:0000256" key="1">
    <source>
        <dbReference type="SAM" id="MobiDB-lite"/>
    </source>
</evidence>
<evidence type="ECO:0000313" key="4">
    <source>
        <dbReference type="EMBL" id="CCC32252.1"/>
    </source>
</evidence>
<dbReference type="eggNOG" id="ENOG502ZA3Q">
    <property type="taxonomic scope" value="Bacteria"/>
</dbReference>
<name>A0A0K0HFW7_SALBC</name>
<dbReference type="GeneID" id="44982229"/>